<feature type="active site" description="Proton donor/acceptor" evidence="7">
    <location>
        <position position="423"/>
    </location>
</feature>
<evidence type="ECO:0000256" key="1">
    <source>
        <dbReference type="ARBA" id="ARBA00004752"/>
    </source>
</evidence>
<evidence type="ECO:0000256" key="3">
    <source>
        <dbReference type="ARBA" id="ARBA00022679"/>
    </source>
</evidence>
<keyword evidence="11" id="KW-1185">Reference proteome</keyword>
<dbReference type="InterPro" id="IPR038063">
    <property type="entry name" value="Transpep_catalytic_dom"/>
</dbReference>
<name>A0ABS5ICH9_9PROT</name>
<evidence type="ECO:0000256" key="5">
    <source>
        <dbReference type="ARBA" id="ARBA00022984"/>
    </source>
</evidence>
<evidence type="ECO:0000256" key="8">
    <source>
        <dbReference type="SAM" id="SignalP"/>
    </source>
</evidence>
<dbReference type="InterPro" id="IPR005490">
    <property type="entry name" value="LD_TPept_cat_dom"/>
</dbReference>
<comment type="similarity">
    <text evidence="2">Belongs to the YkuD family.</text>
</comment>
<gene>
    <name evidence="10" type="ORF">KEC16_10450</name>
</gene>
<keyword evidence="4 7" id="KW-0133">Cell shape</keyword>
<dbReference type="SUPFAM" id="SSF141523">
    <property type="entry name" value="L,D-transpeptidase catalytic domain-like"/>
    <property type="match status" value="1"/>
</dbReference>
<dbReference type="CDD" id="cd16913">
    <property type="entry name" value="YkuD_like"/>
    <property type="match status" value="1"/>
</dbReference>
<dbReference type="RefSeq" id="WP_211548582.1">
    <property type="nucleotide sequence ID" value="NZ_JAGTUF010000008.1"/>
</dbReference>
<keyword evidence="3" id="KW-0808">Transferase</keyword>
<dbReference type="Pfam" id="PF20142">
    <property type="entry name" value="Scaffold"/>
    <property type="match status" value="1"/>
</dbReference>
<dbReference type="PANTHER" id="PTHR41533">
    <property type="entry name" value="L,D-TRANSPEPTIDASE HI_1667-RELATED"/>
    <property type="match status" value="1"/>
</dbReference>
<keyword evidence="6 7" id="KW-0961">Cell wall biogenesis/degradation</keyword>
<feature type="domain" description="L,D-TPase catalytic" evidence="9">
    <location>
        <begin position="290"/>
        <end position="466"/>
    </location>
</feature>
<reference evidence="10 11" key="1">
    <citation type="submission" date="2021-04" db="EMBL/GenBank/DDBJ databases">
        <title>Magnetospirillum sulfuroxidans sp. nov., a facultative chemolithoautotrophic sulfur-oxidizing alphaproteobacterium isolated from freshwater sediment and proposals for Paramagetospirillum gen. nov., and Magnetospirillaceae fam. nov.</title>
        <authorList>
            <person name="Koziaeva V."/>
            <person name="Geelhoed J.S."/>
            <person name="Sorokin D.Y."/>
            <person name="Grouzdev D.S."/>
        </authorList>
    </citation>
    <scope>NUCLEOTIDE SEQUENCE [LARGE SCALE GENOMIC DNA]</scope>
    <source>
        <strain evidence="10 11">J10</strain>
    </source>
</reference>
<feature type="signal peptide" evidence="8">
    <location>
        <begin position="1"/>
        <end position="26"/>
    </location>
</feature>
<dbReference type="InterPro" id="IPR002477">
    <property type="entry name" value="Peptidoglycan-bd-like"/>
</dbReference>
<dbReference type="InterPro" id="IPR052905">
    <property type="entry name" value="LD-transpeptidase_YkuD-like"/>
</dbReference>
<organism evidence="10 11">
    <name type="scientific">Magnetospirillum sulfuroxidans</name>
    <dbReference type="NCBI Taxonomy" id="611300"/>
    <lineage>
        <taxon>Bacteria</taxon>
        <taxon>Pseudomonadati</taxon>
        <taxon>Pseudomonadota</taxon>
        <taxon>Alphaproteobacteria</taxon>
        <taxon>Rhodospirillales</taxon>
        <taxon>Rhodospirillaceae</taxon>
        <taxon>Magnetospirillum</taxon>
    </lineage>
</organism>
<dbReference type="Proteomes" id="UP000680714">
    <property type="component" value="Unassembled WGS sequence"/>
</dbReference>
<keyword evidence="5 7" id="KW-0573">Peptidoglycan synthesis</keyword>
<evidence type="ECO:0000259" key="9">
    <source>
        <dbReference type="PROSITE" id="PS52029"/>
    </source>
</evidence>
<dbReference type="InterPro" id="IPR036366">
    <property type="entry name" value="PGBDSf"/>
</dbReference>
<evidence type="ECO:0000313" key="11">
    <source>
        <dbReference type="Proteomes" id="UP000680714"/>
    </source>
</evidence>
<dbReference type="EMBL" id="JAGTUF010000008">
    <property type="protein sequence ID" value="MBR9972131.1"/>
    <property type="molecule type" value="Genomic_DNA"/>
</dbReference>
<evidence type="ECO:0000256" key="7">
    <source>
        <dbReference type="PROSITE-ProRule" id="PRU01373"/>
    </source>
</evidence>
<dbReference type="Pfam" id="PF03734">
    <property type="entry name" value="YkuD"/>
    <property type="match status" value="1"/>
</dbReference>
<sequence>MSFVRPLYVVAALVLLPVPFCPAAWATSIASRLAEDSAVIQIGEHPLEADLIREFYSERAFKPAWDGNSRQRGEHLLDQIRAIAPTEGLRAQSYTVPEAAGADDRDLLISETLARFARDLSIGRVTPSRQVGGMGTEIRAKIDSATVLRDLAAGRDLFATLIPVQPAYAGYHRLKVALSLYEKLTEAGGWTAIADGASIKPGMEDARLPAVRKRLMMTGELAANQAQGKTLDAPLVEAIKRFQARHGIDPDGAIGKQTLAALNVSAEERLRQVAANLERWRWMPRRLDGTHIAVNLPAAHFELVRDGHIDMAMRVVVGDVSHQTPTMATTMTSVVINPTWTVPPSIATREILPKLRKDPSYLASNNMRILDAFDTDFEKAQGLGIDWSRYSKFPYRLRQKPGADNALGQVKFNLDNGDDIYLHDTPKRQYFGHIFRALSHGCVRLERPVELAKMLVPTQSDKLEEWVKDDTTRTLKLDKPLTVYLMYMTAWADEDGTVHFREDLYGHDARLKTALKRRQHPQQPQVSQEPAKR</sequence>
<comment type="pathway">
    <text evidence="1 7">Cell wall biogenesis; peptidoglycan biosynthesis.</text>
</comment>
<dbReference type="Pfam" id="PF01471">
    <property type="entry name" value="PG_binding_1"/>
    <property type="match status" value="1"/>
</dbReference>
<evidence type="ECO:0000256" key="4">
    <source>
        <dbReference type="ARBA" id="ARBA00022960"/>
    </source>
</evidence>
<keyword evidence="8" id="KW-0732">Signal</keyword>
<feature type="chain" id="PRO_5046582206" evidence="8">
    <location>
        <begin position="27"/>
        <end position="533"/>
    </location>
</feature>
<dbReference type="SUPFAM" id="SSF47090">
    <property type="entry name" value="PGBD-like"/>
    <property type="match status" value="1"/>
</dbReference>
<proteinExistence type="inferred from homology"/>
<dbReference type="InterPro" id="IPR045380">
    <property type="entry name" value="LD_TPept_scaffold_dom"/>
</dbReference>
<dbReference type="PROSITE" id="PS52029">
    <property type="entry name" value="LD_TPASE"/>
    <property type="match status" value="1"/>
</dbReference>
<evidence type="ECO:0000256" key="2">
    <source>
        <dbReference type="ARBA" id="ARBA00005992"/>
    </source>
</evidence>
<dbReference type="Gene3D" id="2.40.440.10">
    <property type="entry name" value="L,D-transpeptidase catalytic domain-like"/>
    <property type="match status" value="1"/>
</dbReference>
<protein>
    <submittedName>
        <fullName evidence="10">L,D-transpeptidase family protein</fullName>
    </submittedName>
</protein>
<dbReference type="Gene3D" id="1.10.101.10">
    <property type="entry name" value="PGBD-like superfamily/PGBD"/>
    <property type="match status" value="1"/>
</dbReference>
<evidence type="ECO:0000256" key="6">
    <source>
        <dbReference type="ARBA" id="ARBA00023316"/>
    </source>
</evidence>
<accession>A0ABS5ICH9</accession>
<evidence type="ECO:0000313" key="10">
    <source>
        <dbReference type="EMBL" id="MBR9972131.1"/>
    </source>
</evidence>
<dbReference type="PANTHER" id="PTHR41533:SF2">
    <property type="entry name" value="BLR7131 PROTEIN"/>
    <property type="match status" value="1"/>
</dbReference>
<dbReference type="InterPro" id="IPR036365">
    <property type="entry name" value="PGBD-like_sf"/>
</dbReference>
<feature type="active site" description="Nucleophile" evidence="7">
    <location>
        <position position="442"/>
    </location>
</feature>
<comment type="caution">
    <text evidence="10">The sequence shown here is derived from an EMBL/GenBank/DDBJ whole genome shotgun (WGS) entry which is preliminary data.</text>
</comment>